<name>A0AC35GWD5_9BILA</name>
<proteinExistence type="predicted"/>
<accession>A0AC35GWD5</accession>
<organism evidence="1 2">
    <name type="scientific">Panagrolaimus sp. PS1159</name>
    <dbReference type="NCBI Taxonomy" id="55785"/>
    <lineage>
        <taxon>Eukaryota</taxon>
        <taxon>Metazoa</taxon>
        <taxon>Ecdysozoa</taxon>
        <taxon>Nematoda</taxon>
        <taxon>Chromadorea</taxon>
        <taxon>Rhabditida</taxon>
        <taxon>Tylenchina</taxon>
        <taxon>Panagrolaimomorpha</taxon>
        <taxon>Panagrolaimoidea</taxon>
        <taxon>Panagrolaimidae</taxon>
        <taxon>Panagrolaimus</taxon>
    </lineage>
</organism>
<sequence>MPLASSVRDDDWRIALRQVIEQLAKRNANHKKYSAIRERTQEMDSMILELRHLLGKNEIEAAQLHVKCLSYIEETDRILKTKVPSYHSRSTSPCRINPILEEPINAWEADDYNANFYDDNNQYYQQYKIGNTLRFPSMIYQHGGGVFLIPYFICLFLFGLPLVYMHLCIGQYAGLSASGAFWKMMPLASGLGWALVLLAVPVSIYYNIIVAWSLYYFWYSVQGLFLSTGLPWVKCSTAWLVILLIRGISLPVPYLLLVILLIRGISLPGATTGISFFLSADMSRLWSLNIWKSAAEQVFYSLGIDAGPLISMASFSRYRNNIYRDAILLVVLDTFTSILCGLVIFSFIGFLSTIQHKPLTEILKHDSLYLPYTVYPGVPAYMEWGPLWSALFFAMLILSAIDAEFAWLEMIASSIMNQFGSKQKRLENRLLALLCFCFFIAGIPFCARGGIYIFHSIENLNANWNSFSLSLMQIIIVCYVYGTSNFLEDIGEMLRVSSKDSEVVVVPMLRFWNKFKRIFGPTGSYIKWTWCLFSPLILAALLLASMFRYERVRFNEVILPWYYELIAWITMVGPLFVVPFTCIYTIYEAYKRGKPLKSVISVDNWRHKPTEEEQRQPKHQIEADNDYMYIDPISRDPSTKTNRVFRGIDACITDDENYSKIDERIREWAERSAKSETGKTIELATIEEIELRPIRRQDSPESEYSEDAIRIKGRLRDWTLSNDTEPSLSLKKEEEPATPSYVEDFRTPSIGSKSSDDINLFGPPPVLEGFENSRADTIKYRSSKSR</sequence>
<dbReference type="WBParaSite" id="PS1159_v2.g9224.t2">
    <property type="protein sequence ID" value="PS1159_v2.g9224.t2"/>
    <property type="gene ID" value="PS1159_v2.g9224"/>
</dbReference>
<protein>
    <submittedName>
        <fullName evidence="2">Transporter</fullName>
    </submittedName>
</protein>
<evidence type="ECO:0000313" key="1">
    <source>
        <dbReference type="Proteomes" id="UP000887580"/>
    </source>
</evidence>
<evidence type="ECO:0000313" key="2">
    <source>
        <dbReference type="WBParaSite" id="PS1159_v2.g9224.t2"/>
    </source>
</evidence>
<dbReference type="Proteomes" id="UP000887580">
    <property type="component" value="Unplaced"/>
</dbReference>
<reference evidence="2" key="1">
    <citation type="submission" date="2022-11" db="UniProtKB">
        <authorList>
            <consortium name="WormBaseParasite"/>
        </authorList>
    </citation>
    <scope>IDENTIFICATION</scope>
</reference>